<name>A0ABX3YM99_9ACTN</name>
<proteinExistence type="predicted"/>
<evidence type="ECO:0000313" key="3">
    <source>
        <dbReference type="Proteomes" id="UP000194266"/>
    </source>
</evidence>
<sequence>MRTGGQDDALEKLLDEELTAFNGVACGAGTPEEFSVRVEDAAGEPAGGLTGYVWGGLCAVHLLWVREDLRGAGWGSRLMRAAEEEGVRRGCTDMTVSTYTFQAPGFYRKLGFRETGRTPGVPGGHADVSFHKTIGE</sequence>
<feature type="domain" description="N-acetyltransferase" evidence="1">
    <location>
        <begin position="1"/>
        <end position="135"/>
    </location>
</feature>
<evidence type="ECO:0000313" key="2">
    <source>
        <dbReference type="EMBL" id="OSZ61050.1"/>
    </source>
</evidence>
<dbReference type="EMBL" id="MRYD01000025">
    <property type="protein sequence ID" value="OSZ61050.1"/>
    <property type="molecule type" value="Genomic_DNA"/>
</dbReference>
<evidence type="ECO:0000259" key="1">
    <source>
        <dbReference type="PROSITE" id="PS51186"/>
    </source>
</evidence>
<keyword evidence="3" id="KW-1185">Reference proteome</keyword>
<dbReference type="InterPro" id="IPR000182">
    <property type="entry name" value="GNAT_dom"/>
</dbReference>
<dbReference type="CDD" id="cd04301">
    <property type="entry name" value="NAT_SF"/>
    <property type="match status" value="1"/>
</dbReference>
<dbReference type="Proteomes" id="UP000194266">
    <property type="component" value="Unassembled WGS sequence"/>
</dbReference>
<reference evidence="2 3" key="1">
    <citation type="submission" date="2016-12" db="EMBL/GenBank/DDBJ databases">
        <title>Genome Mining:The Detection of Biosynthetic Gene Clusters to Aid in the Expression of Curamycin A produced by Streptomyces sp. strain CZA14.</title>
        <authorList>
            <person name="Durrell K.A."/>
            <person name="Kirby B.M."/>
            <person name="Khan W."/>
            <person name="Mthethwa T."/>
            <person name="Le Roes-Hill M."/>
        </authorList>
    </citation>
    <scope>NUCLEOTIDE SEQUENCE [LARGE SCALE GENOMIC DNA]</scope>
    <source>
        <strain evidence="2 3">CZA14</strain>
    </source>
</reference>
<dbReference type="PROSITE" id="PS51186">
    <property type="entry name" value="GNAT"/>
    <property type="match status" value="1"/>
</dbReference>
<comment type="caution">
    <text evidence="2">The sequence shown here is derived from an EMBL/GenBank/DDBJ whole genome shotgun (WGS) entry which is preliminary data.</text>
</comment>
<dbReference type="InterPro" id="IPR016181">
    <property type="entry name" value="Acyl_CoA_acyltransferase"/>
</dbReference>
<gene>
    <name evidence="2" type="ORF">OQI_07655</name>
</gene>
<protein>
    <submittedName>
        <fullName evidence="2">GNAT family N-acetyltransferase</fullName>
    </submittedName>
</protein>
<dbReference type="Pfam" id="PF00583">
    <property type="entry name" value="Acetyltransf_1"/>
    <property type="match status" value="1"/>
</dbReference>
<organism evidence="2 3">
    <name type="scientific">Streptomyces pharetrae CZA14</name>
    <dbReference type="NCBI Taxonomy" id="1144883"/>
    <lineage>
        <taxon>Bacteria</taxon>
        <taxon>Bacillati</taxon>
        <taxon>Actinomycetota</taxon>
        <taxon>Actinomycetes</taxon>
        <taxon>Kitasatosporales</taxon>
        <taxon>Streptomycetaceae</taxon>
        <taxon>Streptomyces</taxon>
    </lineage>
</organism>
<accession>A0ABX3YM99</accession>
<dbReference type="Gene3D" id="3.40.630.30">
    <property type="match status" value="1"/>
</dbReference>
<dbReference type="SUPFAM" id="SSF55729">
    <property type="entry name" value="Acyl-CoA N-acyltransferases (Nat)"/>
    <property type="match status" value="1"/>
</dbReference>